<dbReference type="OrthoDB" id="185373at2759"/>
<dbReference type="Pfam" id="PF13041">
    <property type="entry name" value="PPR_2"/>
    <property type="match status" value="3"/>
</dbReference>
<keyword evidence="4" id="KW-1185">Reference proteome</keyword>
<proteinExistence type="predicted"/>
<protein>
    <submittedName>
        <fullName evidence="3">Pentatricopeptide repeat-containing protein</fullName>
    </submittedName>
</protein>
<dbReference type="NCBIfam" id="TIGR00756">
    <property type="entry name" value="PPR"/>
    <property type="match status" value="4"/>
</dbReference>
<feature type="repeat" description="PPR" evidence="2">
    <location>
        <begin position="65"/>
        <end position="99"/>
    </location>
</feature>
<name>A0A835CD13_9FABA</name>
<dbReference type="FunFam" id="1.25.40.10:FF:001093">
    <property type="entry name" value="Pentatricopeptide repeat-containing protein At2g34400"/>
    <property type="match status" value="1"/>
</dbReference>
<feature type="repeat" description="PPR" evidence="2">
    <location>
        <begin position="153"/>
        <end position="187"/>
    </location>
</feature>
<organism evidence="3 4">
    <name type="scientific">Senna tora</name>
    <dbReference type="NCBI Taxonomy" id="362788"/>
    <lineage>
        <taxon>Eukaryota</taxon>
        <taxon>Viridiplantae</taxon>
        <taxon>Streptophyta</taxon>
        <taxon>Embryophyta</taxon>
        <taxon>Tracheophyta</taxon>
        <taxon>Spermatophyta</taxon>
        <taxon>Magnoliopsida</taxon>
        <taxon>eudicotyledons</taxon>
        <taxon>Gunneridae</taxon>
        <taxon>Pentapetalae</taxon>
        <taxon>rosids</taxon>
        <taxon>fabids</taxon>
        <taxon>Fabales</taxon>
        <taxon>Fabaceae</taxon>
        <taxon>Caesalpinioideae</taxon>
        <taxon>Cassia clade</taxon>
        <taxon>Senna</taxon>
    </lineage>
</organism>
<dbReference type="PROSITE" id="PS51375">
    <property type="entry name" value="PPR"/>
    <property type="match status" value="3"/>
</dbReference>
<sequence length="440" mass="49166">MVSRRIHALIDQSKSVPHLLQLHTLILKSALDYDDNFVNQTVLSACSISVNCAKIIFDHIPIVPPLFAWNSIIKAFAKSSYPVESVKLFCKLRSSGLQPNNFTYPFVLKACGCCSLMGFDSDQYIGNTLLKMYVDCGAIKFARKVFDEMTVRDVVSWTSMIAAYIAYNSPSDALNVFQEMRLSNEKPNSVTLVSLLSACTHLLNICAGKSIHSYIIRNHIELDVALGTALFEMYSKCGLIEKALQIFNSMREKNLQSWTIMISALANHGRHKDAISLFTQMKNIGLQPDSLSFSVILSTCSHMGLVYEGKKYFDQMVTLYNIKPTVEHYGCMVDLLGRAGLMEEAYKVIKNMPMEPNAVILRSFLGACRNNGWFPSLDDKLLSKLEPELGTNYVLTANVFSLSGSWDDANNLRVAMKQKGLKKIPGCSWVDVPNCSTKRP</sequence>
<feature type="repeat" description="PPR" evidence="2">
    <location>
        <begin position="254"/>
        <end position="288"/>
    </location>
</feature>
<keyword evidence="1" id="KW-0677">Repeat</keyword>
<dbReference type="InterPro" id="IPR011990">
    <property type="entry name" value="TPR-like_helical_dom_sf"/>
</dbReference>
<dbReference type="Proteomes" id="UP000634136">
    <property type="component" value="Unassembled WGS sequence"/>
</dbReference>
<evidence type="ECO:0000256" key="1">
    <source>
        <dbReference type="ARBA" id="ARBA00022737"/>
    </source>
</evidence>
<comment type="caution">
    <text evidence="3">The sequence shown here is derived from an EMBL/GenBank/DDBJ whole genome shotgun (WGS) entry which is preliminary data.</text>
</comment>
<dbReference type="Pfam" id="PF20431">
    <property type="entry name" value="E_motif"/>
    <property type="match status" value="1"/>
</dbReference>
<gene>
    <name evidence="3" type="ORF">G2W53_006441</name>
</gene>
<dbReference type="Pfam" id="PF01535">
    <property type="entry name" value="PPR"/>
    <property type="match status" value="1"/>
</dbReference>
<evidence type="ECO:0000313" key="3">
    <source>
        <dbReference type="EMBL" id="KAF7837959.1"/>
    </source>
</evidence>
<dbReference type="PANTHER" id="PTHR47926">
    <property type="entry name" value="PENTATRICOPEPTIDE REPEAT-CONTAINING PROTEIN"/>
    <property type="match status" value="1"/>
</dbReference>
<evidence type="ECO:0000256" key="2">
    <source>
        <dbReference type="PROSITE-ProRule" id="PRU00708"/>
    </source>
</evidence>
<dbReference type="InterPro" id="IPR002885">
    <property type="entry name" value="PPR_rpt"/>
</dbReference>
<accession>A0A835CD13</accession>
<reference evidence="3" key="1">
    <citation type="submission" date="2020-09" db="EMBL/GenBank/DDBJ databases">
        <title>Genome-Enabled Discovery of Anthraquinone Biosynthesis in Senna tora.</title>
        <authorList>
            <person name="Kang S.-H."/>
            <person name="Pandey R.P."/>
            <person name="Lee C.-M."/>
            <person name="Sim J.-S."/>
            <person name="Jeong J.-T."/>
            <person name="Choi B.-S."/>
            <person name="Jung M."/>
            <person name="Ginzburg D."/>
            <person name="Zhao K."/>
            <person name="Won S.Y."/>
            <person name="Oh T.-J."/>
            <person name="Yu Y."/>
            <person name="Kim N.-H."/>
            <person name="Lee O.R."/>
            <person name="Lee T.-H."/>
            <person name="Bashyal P."/>
            <person name="Kim T.-S."/>
            <person name="Lee W.-H."/>
            <person name="Kawkins C."/>
            <person name="Kim C.-K."/>
            <person name="Kim J.S."/>
            <person name="Ahn B.O."/>
            <person name="Rhee S.Y."/>
            <person name="Sohng J.K."/>
        </authorList>
    </citation>
    <scope>NUCLEOTIDE SEQUENCE</scope>
    <source>
        <tissue evidence="3">Leaf</tissue>
    </source>
</reference>
<dbReference type="AlphaFoldDB" id="A0A835CD13"/>
<dbReference type="InterPro" id="IPR046960">
    <property type="entry name" value="PPR_At4g14850-like_plant"/>
</dbReference>
<dbReference type="GO" id="GO:0003723">
    <property type="term" value="F:RNA binding"/>
    <property type="evidence" value="ECO:0007669"/>
    <property type="project" value="InterPro"/>
</dbReference>
<dbReference type="InterPro" id="IPR046848">
    <property type="entry name" value="E_motif"/>
</dbReference>
<dbReference type="Gene3D" id="1.25.40.10">
    <property type="entry name" value="Tetratricopeptide repeat domain"/>
    <property type="match status" value="4"/>
</dbReference>
<evidence type="ECO:0000313" key="4">
    <source>
        <dbReference type="Proteomes" id="UP000634136"/>
    </source>
</evidence>
<dbReference type="EMBL" id="JAAIUW010000003">
    <property type="protein sequence ID" value="KAF7837959.1"/>
    <property type="molecule type" value="Genomic_DNA"/>
</dbReference>
<dbReference type="GO" id="GO:0009451">
    <property type="term" value="P:RNA modification"/>
    <property type="evidence" value="ECO:0007669"/>
    <property type="project" value="InterPro"/>
</dbReference>
<dbReference type="FunFam" id="1.25.40.10:FF:000344">
    <property type="entry name" value="Pentatricopeptide repeat-containing protein"/>
    <property type="match status" value="1"/>
</dbReference>